<evidence type="ECO:0000256" key="1">
    <source>
        <dbReference type="ARBA" id="ARBA00004613"/>
    </source>
</evidence>
<evidence type="ECO:0000256" key="5">
    <source>
        <dbReference type="ARBA" id="ARBA00022815"/>
    </source>
</evidence>
<reference evidence="7 8" key="1">
    <citation type="submission" date="2018-11" db="EMBL/GenBank/DDBJ databases">
        <authorList>
            <consortium name="Pathogen Informatics"/>
        </authorList>
    </citation>
    <scope>NUCLEOTIDE SEQUENCE [LARGE SCALE GENOMIC DNA]</scope>
</reference>
<proteinExistence type="inferred from homology"/>
<dbReference type="Pfam" id="PF01581">
    <property type="entry name" value="FARP"/>
    <property type="match status" value="1"/>
</dbReference>
<keyword evidence="6" id="KW-0527">Neuropeptide</keyword>
<keyword evidence="8" id="KW-1185">Reference proteome</keyword>
<reference evidence="9" key="2">
    <citation type="submission" date="2019-09" db="UniProtKB">
        <authorList>
            <consortium name="WormBaseParasite"/>
        </authorList>
    </citation>
    <scope>IDENTIFICATION</scope>
</reference>
<organism evidence="8 9">
    <name type="scientific">Heligmosomoides polygyrus</name>
    <name type="common">Parasitic roundworm</name>
    <dbReference type="NCBI Taxonomy" id="6339"/>
    <lineage>
        <taxon>Eukaryota</taxon>
        <taxon>Metazoa</taxon>
        <taxon>Ecdysozoa</taxon>
        <taxon>Nematoda</taxon>
        <taxon>Chromadorea</taxon>
        <taxon>Rhabditida</taxon>
        <taxon>Rhabditina</taxon>
        <taxon>Rhabditomorpha</taxon>
        <taxon>Strongyloidea</taxon>
        <taxon>Heligmosomidae</taxon>
        <taxon>Heligmosomoides</taxon>
    </lineage>
</organism>
<dbReference type="Proteomes" id="UP000050761">
    <property type="component" value="Unassembled WGS sequence"/>
</dbReference>
<dbReference type="GO" id="GO:0007218">
    <property type="term" value="P:neuropeptide signaling pathway"/>
    <property type="evidence" value="ECO:0007669"/>
    <property type="project" value="UniProtKB-KW"/>
</dbReference>
<evidence type="ECO:0000313" key="9">
    <source>
        <dbReference type="WBParaSite" id="HPBE_0000424801-mRNA-1"/>
    </source>
</evidence>
<gene>
    <name evidence="7" type="ORF">HPBE_LOCUS4249</name>
</gene>
<name>A0A183FDE1_HELPZ</name>
<keyword evidence="3" id="KW-0964">Secreted</keyword>
<protein>
    <submittedName>
        <fullName evidence="7 9">Uncharacterized protein</fullName>
    </submittedName>
</protein>
<evidence type="ECO:0000256" key="6">
    <source>
        <dbReference type="ARBA" id="ARBA00023320"/>
    </source>
</evidence>
<evidence type="ECO:0000313" key="8">
    <source>
        <dbReference type="Proteomes" id="UP000050761"/>
    </source>
</evidence>
<comment type="similarity">
    <text evidence="2">Belongs to the FARP (FMRFamide related peptide) family.</text>
</comment>
<dbReference type="OrthoDB" id="5821485at2759"/>
<evidence type="ECO:0000256" key="4">
    <source>
        <dbReference type="ARBA" id="ARBA00022685"/>
    </source>
</evidence>
<dbReference type="InterPro" id="IPR002544">
    <property type="entry name" value="FMRFamid-related_peptide-like"/>
</dbReference>
<evidence type="ECO:0000256" key="2">
    <source>
        <dbReference type="ARBA" id="ARBA00006356"/>
    </source>
</evidence>
<dbReference type="EMBL" id="UZAH01025290">
    <property type="protein sequence ID" value="VDO60607.1"/>
    <property type="molecule type" value="Genomic_DNA"/>
</dbReference>
<keyword evidence="4" id="KW-0165">Cleavage on pair of basic residues</keyword>
<accession>A0A183FDE1</accession>
<evidence type="ECO:0000256" key="3">
    <source>
        <dbReference type="ARBA" id="ARBA00022525"/>
    </source>
</evidence>
<sequence length="150" mass="17736">MFFILLRNISLRNILSCNYEITLVIQLQLNRFGKRAPMDRSTMVRFGRAPMDRSTMVRLVKLPPLIVSCVELYYRFGKRAPLERSSMVRFGKRAPMDRASMVRIFQNNTTHEVWKSFLTRNYSKNSKIFRFGKRDASEELAEEHLETTLH</sequence>
<accession>A0A3P7XLS5</accession>
<comment type="subcellular location">
    <subcellularLocation>
        <location evidence="1">Secreted</location>
    </subcellularLocation>
</comment>
<dbReference type="GO" id="GO:0005576">
    <property type="term" value="C:extracellular region"/>
    <property type="evidence" value="ECO:0007669"/>
    <property type="project" value="UniProtKB-SubCell"/>
</dbReference>
<dbReference type="WBParaSite" id="HPBE_0000424801-mRNA-1">
    <property type="protein sequence ID" value="HPBE_0000424801-mRNA-1"/>
    <property type="gene ID" value="HPBE_0000424801"/>
</dbReference>
<keyword evidence="5" id="KW-0027">Amidation</keyword>
<evidence type="ECO:0000313" key="7">
    <source>
        <dbReference type="EMBL" id="VDO60607.1"/>
    </source>
</evidence>
<dbReference type="AlphaFoldDB" id="A0A183FDE1"/>